<dbReference type="SUPFAM" id="SSF51905">
    <property type="entry name" value="FAD/NAD(P)-binding domain"/>
    <property type="match status" value="1"/>
</dbReference>
<keyword evidence="6" id="KW-1185">Reference proteome</keyword>
<gene>
    <name evidence="5" type="ORF">CLV41_10977</name>
</gene>
<evidence type="ECO:0000256" key="3">
    <source>
        <dbReference type="ARBA" id="ARBA00023002"/>
    </source>
</evidence>
<comment type="caution">
    <text evidence="5">The sequence shown here is derived from an EMBL/GenBank/DDBJ whole genome shotgun (WGS) entry which is preliminary data.</text>
</comment>
<keyword evidence="3" id="KW-0560">Oxidoreductase</keyword>
<sequence>MDTQVAIIGSGPAGLAAALTLSRSMIGSVVFDEGKPFRNASSPFVAALPGMDKTTPAELRSTVRKEILSYPFARFEDAGVSGIRRIDNGFELSLENVGNLTAETLLLATGMVDLRPPLKGFEHYWGRSIINCPFCHGIEWRDRTWGIYAQRPEVLAAAEIYRNWTPHLTYFIDREMELQSDRRALLVSMGIKLEEALPVEIHGANGNMTHVELPDGRAVRLDCLLVYPYQKQVNLIADAQVALGAGGSVEVDEGYRTSVPGIYAAGDLIYEGHQNTPTALYMGNMAAATMVMDYCFRK</sequence>
<proteinExistence type="predicted"/>
<dbReference type="RefSeq" id="WP_170107258.1">
    <property type="nucleotide sequence ID" value="NZ_PPCN01000009.1"/>
</dbReference>
<dbReference type="Pfam" id="PF07992">
    <property type="entry name" value="Pyr_redox_2"/>
    <property type="match status" value="2"/>
</dbReference>
<organism evidence="5 6">
    <name type="scientific">Roseibium marinum</name>
    <dbReference type="NCBI Taxonomy" id="281252"/>
    <lineage>
        <taxon>Bacteria</taxon>
        <taxon>Pseudomonadati</taxon>
        <taxon>Pseudomonadota</taxon>
        <taxon>Alphaproteobacteria</taxon>
        <taxon>Hyphomicrobiales</taxon>
        <taxon>Stappiaceae</taxon>
        <taxon>Roseibium</taxon>
    </lineage>
</organism>
<dbReference type="PRINTS" id="PR00469">
    <property type="entry name" value="PNDRDTASEII"/>
</dbReference>
<dbReference type="InterPro" id="IPR023753">
    <property type="entry name" value="FAD/NAD-binding_dom"/>
</dbReference>
<dbReference type="AlphaFoldDB" id="A0A2S3UNQ3"/>
<evidence type="ECO:0000313" key="5">
    <source>
        <dbReference type="EMBL" id="POF29304.1"/>
    </source>
</evidence>
<dbReference type="GO" id="GO:0016491">
    <property type="term" value="F:oxidoreductase activity"/>
    <property type="evidence" value="ECO:0007669"/>
    <property type="project" value="UniProtKB-KW"/>
</dbReference>
<accession>A0A2S3UNQ3</accession>
<dbReference type="PRINTS" id="PR00368">
    <property type="entry name" value="FADPNR"/>
</dbReference>
<protein>
    <recommendedName>
        <fullName evidence="1">Thioredoxin reductase</fullName>
    </recommendedName>
</protein>
<evidence type="ECO:0000256" key="2">
    <source>
        <dbReference type="ARBA" id="ARBA00022630"/>
    </source>
</evidence>
<dbReference type="PANTHER" id="PTHR48105">
    <property type="entry name" value="THIOREDOXIN REDUCTASE 1-RELATED-RELATED"/>
    <property type="match status" value="1"/>
</dbReference>
<feature type="domain" description="FAD/NAD(P)-binding" evidence="4">
    <location>
        <begin position="4"/>
        <end position="129"/>
    </location>
</feature>
<dbReference type="InterPro" id="IPR050097">
    <property type="entry name" value="Ferredoxin-NADP_redctase_2"/>
</dbReference>
<evidence type="ECO:0000256" key="1">
    <source>
        <dbReference type="ARBA" id="ARBA00018719"/>
    </source>
</evidence>
<dbReference type="Gene3D" id="3.50.50.60">
    <property type="entry name" value="FAD/NAD(P)-binding domain"/>
    <property type="match status" value="2"/>
</dbReference>
<evidence type="ECO:0000313" key="6">
    <source>
        <dbReference type="Proteomes" id="UP000236959"/>
    </source>
</evidence>
<name>A0A2S3UNQ3_9HYPH</name>
<keyword evidence="2" id="KW-0285">Flavoprotein</keyword>
<evidence type="ECO:0000259" key="4">
    <source>
        <dbReference type="Pfam" id="PF07992"/>
    </source>
</evidence>
<feature type="domain" description="FAD/NAD(P)-binding" evidence="4">
    <location>
        <begin position="186"/>
        <end position="283"/>
    </location>
</feature>
<dbReference type="Proteomes" id="UP000236959">
    <property type="component" value="Unassembled WGS sequence"/>
</dbReference>
<reference evidence="5 6" key="1">
    <citation type="submission" date="2018-01" db="EMBL/GenBank/DDBJ databases">
        <title>Genomic Encyclopedia of Archaeal and Bacterial Type Strains, Phase II (KMG-II): from individual species to whole genera.</title>
        <authorList>
            <person name="Goeker M."/>
        </authorList>
    </citation>
    <scope>NUCLEOTIDE SEQUENCE [LARGE SCALE GENOMIC DNA]</scope>
    <source>
        <strain evidence="5 6">DSM 17023</strain>
    </source>
</reference>
<dbReference type="InterPro" id="IPR036188">
    <property type="entry name" value="FAD/NAD-bd_sf"/>
</dbReference>
<dbReference type="EMBL" id="PPCN01000009">
    <property type="protein sequence ID" value="POF29304.1"/>
    <property type="molecule type" value="Genomic_DNA"/>
</dbReference>